<feature type="transmembrane region" description="Helical" evidence="6">
    <location>
        <begin position="100"/>
        <end position="121"/>
    </location>
</feature>
<comment type="similarity">
    <text evidence="2">Belongs to the multi antimicrobial extrusion (MATE) (TC 2.A.66.1) family.</text>
</comment>
<protein>
    <submittedName>
        <fullName evidence="7">MATE family efflux transporter</fullName>
    </submittedName>
</protein>
<dbReference type="EMBL" id="CP021404">
    <property type="protein sequence ID" value="ATI43273.1"/>
    <property type="molecule type" value="Genomic_DNA"/>
</dbReference>
<evidence type="ECO:0000256" key="4">
    <source>
        <dbReference type="ARBA" id="ARBA00022989"/>
    </source>
</evidence>
<feature type="transmembrane region" description="Helical" evidence="6">
    <location>
        <begin position="173"/>
        <end position="192"/>
    </location>
</feature>
<evidence type="ECO:0000313" key="7">
    <source>
        <dbReference type="EMBL" id="ATI43273.1"/>
    </source>
</evidence>
<keyword evidence="8" id="KW-1185">Reference proteome</keyword>
<dbReference type="PANTHER" id="PTHR42893">
    <property type="entry name" value="PROTEIN DETOXIFICATION 44, CHLOROPLASTIC-RELATED"/>
    <property type="match status" value="1"/>
</dbReference>
<dbReference type="Pfam" id="PF01554">
    <property type="entry name" value="MatE"/>
    <property type="match status" value="2"/>
</dbReference>
<comment type="subcellular location">
    <subcellularLocation>
        <location evidence="1">Membrane</location>
        <topology evidence="1">Multi-pass membrane protein</topology>
    </subcellularLocation>
</comment>
<dbReference type="NCBIfam" id="TIGR00797">
    <property type="entry name" value="matE"/>
    <property type="match status" value="1"/>
</dbReference>
<dbReference type="PANTHER" id="PTHR42893:SF46">
    <property type="entry name" value="PROTEIN DETOXIFICATION 44, CHLOROPLASTIC"/>
    <property type="match status" value="1"/>
</dbReference>
<dbReference type="Proteomes" id="UP000219050">
    <property type="component" value="Chromosome"/>
</dbReference>
<name>A0A291M2P3_9RHOB</name>
<dbReference type="GO" id="GO:0042910">
    <property type="term" value="F:xenobiotic transmembrane transporter activity"/>
    <property type="evidence" value="ECO:0007669"/>
    <property type="project" value="InterPro"/>
</dbReference>
<feature type="transmembrane region" description="Helical" evidence="6">
    <location>
        <begin position="52"/>
        <end position="72"/>
    </location>
</feature>
<feature type="transmembrane region" description="Helical" evidence="6">
    <location>
        <begin position="241"/>
        <end position="266"/>
    </location>
</feature>
<feature type="transmembrane region" description="Helical" evidence="6">
    <location>
        <begin position="322"/>
        <end position="343"/>
    </location>
</feature>
<reference evidence="7 8" key="1">
    <citation type="submission" date="2017-05" db="EMBL/GenBank/DDBJ databases">
        <title>Comparative genomic and metabolic analysis of manganese-oxidizing mechanisms in Celeribater manganoxidans DY25T: its adaption to the environment of polymetallic nodule.</title>
        <authorList>
            <person name="Wang X."/>
        </authorList>
    </citation>
    <scope>NUCLEOTIDE SEQUENCE [LARGE SCALE GENOMIC DNA]</scope>
    <source>
        <strain evidence="7 8">DY25</strain>
    </source>
</reference>
<dbReference type="InterPro" id="IPR002528">
    <property type="entry name" value="MATE_fam"/>
</dbReference>
<evidence type="ECO:0000313" key="8">
    <source>
        <dbReference type="Proteomes" id="UP000219050"/>
    </source>
</evidence>
<feature type="transmembrane region" description="Helical" evidence="6">
    <location>
        <begin position="278"/>
        <end position="301"/>
    </location>
</feature>
<gene>
    <name evidence="7" type="ORF">CBW24_02625</name>
</gene>
<feature type="transmembrane region" description="Helical" evidence="6">
    <location>
        <begin position="359"/>
        <end position="380"/>
    </location>
</feature>
<dbReference type="AlphaFoldDB" id="A0A291M2P3"/>
<feature type="transmembrane region" description="Helical" evidence="6">
    <location>
        <begin position="392"/>
        <end position="412"/>
    </location>
</feature>
<dbReference type="InterPro" id="IPR044644">
    <property type="entry name" value="DinF-like"/>
</dbReference>
<keyword evidence="3 6" id="KW-0812">Transmembrane</keyword>
<dbReference type="RefSeq" id="WP_097374101.1">
    <property type="nucleotide sequence ID" value="NZ_CP021404.1"/>
</dbReference>
<evidence type="ECO:0000256" key="5">
    <source>
        <dbReference type="ARBA" id="ARBA00023136"/>
    </source>
</evidence>
<feature type="transmembrane region" description="Helical" evidence="6">
    <location>
        <begin position="198"/>
        <end position="220"/>
    </location>
</feature>
<evidence type="ECO:0000256" key="1">
    <source>
        <dbReference type="ARBA" id="ARBA00004141"/>
    </source>
</evidence>
<dbReference type="CDD" id="cd13136">
    <property type="entry name" value="MATE_DinF_like"/>
    <property type="match status" value="1"/>
</dbReference>
<evidence type="ECO:0000256" key="6">
    <source>
        <dbReference type="SAM" id="Phobius"/>
    </source>
</evidence>
<sequence length="447" mass="47392">MSDIASPAAPRVIGHRRVLAIALPIVLSNATTPILGAVDTGVIGQLGAAPPIGAVGIGAVVLTAIYWIFGFLRMGTAGLTGQAHGAGNTAEVAAMLTRGLMIAGAAGLGLIALQYPLFAGAFRVAPASDEVETLARGYMAIRIWSAPAAIAVYAITGWLIALERTRSVLVIQVWMNGVNILLDLVFVLGFGMGVGGVAAATVIAEWSGVLLALWLCRAAFRVPAWRDWARVFDRPRLKRMAAVNTDILIRSLLLQTIVVSFMFFGSDFGDVQLAANQVLFQFLNITASALDGFAFAAEALIGQAFGARDPARVRRGLRFTALWGLITAALLALAFGLGGPAIIDVMTTAEPVREAARHYLFWMVIAPLTGLTSWMLDGAFIGATRTRDMRNMMVLSVLGYYAAVAVLMPLYGNHGLWAALNLSYALRGLTLGLRYPALERSAVHGAD</sequence>
<accession>A0A291M2P3</accession>
<dbReference type="OrthoDB" id="9789527at2"/>
<dbReference type="GO" id="GO:0005886">
    <property type="term" value="C:plasma membrane"/>
    <property type="evidence" value="ECO:0007669"/>
    <property type="project" value="TreeGrafter"/>
</dbReference>
<organism evidence="7 8">
    <name type="scientific">Pacificitalea manganoxidans</name>
    <dbReference type="NCBI Taxonomy" id="1411902"/>
    <lineage>
        <taxon>Bacteria</taxon>
        <taxon>Pseudomonadati</taxon>
        <taxon>Pseudomonadota</taxon>
        <taxon>Alphaproteobacteria</taxon>
        <taxon>Rhodobacterales</taxon>
        <taxon>Paracoccaceae</taxon>
        <taxon>Pacificitalea</taxon>
    </lineage>
</organism>
<proteinExistence type="inferred from homology"/>
<keyword evidence="4 6" id="KW-1133">Transmembrane helix</keyword>
<evidence type="ECO:0000256" key="2">
    <source>
        <dbReference type="ARBA" id="ARBA00010199"/>
    </source>
</evidence>
<keyword evidence="5 6" id="KW-0472">Membrane</keyword>
<feature type="transmembrane region" description="Helical" evidence="6">
    <location>
        <begin position="141"/>
        <end position="161"/>
    </location>
</feature>
<dbReference type="GO" id="GO:0015297">
    <property type="term" value="F:antiporter activity"/>
    <property type="evidence" value="ECO:0007669"/>
    <property type="project" value="InterPro"/>
</dbReference>
<dbReference type="KEGG" id="cmag:CBW24_02625"/>
<evidence type="ECO:0000256" key="3">
    <source>
        <dbReference type="ARBA" id="ARBA00022692"/>
    </source>
</evidence>